<dbReference type="EMBL" id="GBRH01230238">
    <property type="protein sequence ID" value="JAD67657.1"/>
    <property type="molecule type" value="Transcribed_RNA"/>
</dbReference>
<organism evidence="1">
    <name type="scientific">Arundo donax</name>
    <name type="common">Giant reed</name>
    <name type="synonym">Donax arundinaceus</name>
    <dbReference type="NCBI Taxonomy" id="35708"/>
    <lineage>
        <taxon>Eukaryota</taxon>
        <taxon>Viridiplantae</taxon>
        <taxon>Streptophyta</taxon>
        <taxon>Embryophyta</taxon>
        <taxon>Tracheophyta</taxon>
        <taxon>Spermatophyta</taxon>
        <taxon>Magnoliopsida</taxon>
        <taxon>Liliopsida</taxon>
        <taxon>Poales</taxon>
        <taxon>Poaceae</taxon>
        <taxon>PACMAD clade</taxon>
        <taxon>Arundinoideae</taxon>
        <taxon>Arundineae</taxon>
        <taxon>Arundo</taxon>
    </lineage>
</organism>
<accession>A0A0A9C829</accession>
<reference evidence="1" key="1">
    <citation type="submission" date="2014-09" db="EMBL/GenBank/DDBJ databases">
        <authorList>
            <person name="Magalhaes I.L.F."/>
            <person name="Oliveira U."/>
            <person name="Santos F.R."/>
            <person name="Vidigal T.H.D.A."/>
            <person name="Brescovit A.D."/>
            <person name="Santos A.J."/>
        </authorList>
    </citation>
    <scope>NUCLEOTIDE SEQUENCE</scope>
    <source>
        <tissue evidence="1">Shoot tissue taken approximately 20 cm above the soil surface</tissue>
    </source>
</reference>
<sequence length="29" mass="3403">MKYQFIVATIHFDVVEANLNEILVCIMFT</sequence>
<proteinExistence type="predicted"/>
<dbReference type="AlphaFoldDB" id="A0A0A9C829"/>
<protein>
    <submittedName>
        <fullName evidence="1">Uncharacterized protein</fullName>
    </submittedName>
</protein>
<reference evidence="1" key="2">
    <citation type="journal article" date="2015" name="Data Brief">
        <title>Shoot transcriptome of the giant reed, Arundo donax.</title>
        <authorList>
            <person name="Barrero R.A."/>
            <person name="Guerrero F.D."/>
            <person name="Moolhuijzen P."/>
            <person name="Goolsby J.A."/>
            <person name="Tidwell J."/>
            <person name="Bellgard S.E."/>
            <person name="Bellgard M.I."/>
        </authorList>
    </citation>
    <scope>NUCLEOTIDE SEQUENCE</scope>
    <source>
        <tissue evidence="1">Shoot tissue taken approximately 20 cm above the soil surface</tissue>
    </source>
</reference>
<evidence type="ECO:0000313" key="1">
    <source>
        <dbReference type="EMBL" id="JAD67657.1"/>
    </source>
</evidence>
<name>A0A0A9C829_ARUDO</name>